<dbReference type="Gene3D" id="3.30.70.1320">
    <property type="entry name" value="Multidrug efflux transporter AcrB pore domain like"/>
    <property type="match status" value="1"/>
</dbReference>
<feature type="transmembrane region" description="Helical" evidence="8">
    <location>
        <begin position="334"/>
        <end position="353"/>
    </location>
</feature>
<feature type="transmembrane region" description="Helical" evidence="8">
    <location>
        <begin position="360"/>
        <end position="380"/>
    </location>
</feature>
<dbReference type="SUPFAM" id="SSF82714">
    <property type="entry name" value="Multidrug efflux transporter AcrB TolC docking domain, DN and DC subdomains"/>
    <property type="match status" value="2"/>
</dbReference>
<accession>A0A0A0F3D9</accession>
<dbReference type="Gene3D" id="3.30.70.1430">
    <property type="entry name" value="Multidrug efflux transporter AcrB pore domain"/>
    <property type="match status" value="2"/>
</dbReference>
<feature type="transmembrane region" description="Helical" evidence="8">
    <location>
        <begin position="956"/>
        <end position="975"/>
    </location>
</feature>
<dbReference type="Gene3D" id="1.20.1640.10">
    <property type="entry name" value="Multidrug efflux transporter AcrB transmembrane domain"/>
    <property type="match status" value="2"/>
</dbReference>
<dbReference type="Gene3D" id="3.30.2090.10">
    <property type="entry name" value="Multidrug efflux transporter AcrB TolC docking domain, DN and DC subdomains"/>
    <property type="match status" value="2"/>
</dbReference>
<dbReference type="AlphaFoldDB" id="A0A0A0F3D9"/>
<evidence type="ECO:0000256" key="1">
    <source>
        <dbReference type="ARBA" id="ARBA00004429"/>
    </source>
</evidence>
<feature type="transmembrane region" description="Helical" evidence="8">
    <location>
        <begin position="463"/>
        <end position="481"/>
    </location>
</feature>
<feature type="transmembrane region" description="Helical" evidence="8">
    <location>
        <begin position="528"/>
        <end position="548"/>
    </location>
</feature>
<evidence type="ECO:0000256" key="4">
    <source>
        <dbReference type="ARBA" id="ARBA00022519"/>
    </source>
</evidence>
<comment type="subcellular location">
    <subcellularLocation>
        <location evidence="1">Cell inner membrane</location>
        <topology evidence="1">Multi-pass membrane protein</topology>
    </subcellularLocation>
</comment>
<dbReference type="eggNOG" id="COG0841">
    <property type="taxonomic scope" value="Bacteria"/>
</dbReference>
<dbReference type="PRINTS" id="PR00702">
    <property type="entry name" value="ACRIFLAVINRP"/>
</dbReference>
<keyword evidence="10" id="KW-1185">Reference proteome</keyword>
<evidence type="ECO:0000256" key="6">
    <source>
        <dbReference type="ARBA" id="ARBA00022989"/>
    </source>
</evidence>
<dbReference type="RefSeq" id="WP_036207369.1">
    <property type="nucleotide sequence ID" value="NZ_AVPT01000003.1"/>
</dbReference>
<reference evidence="9 10" key="1">
    <citation type="journal article" date="2015" name="Stand. Genomic Sci.">
        <title>Genomic information of the arsenic-resistant bacterium Lysobacter arseniciresistens type strain ZS79(T) and comparison of Lysobacter draft genomes.</title>
        <authorList>
            <person name="Liu L."/>
            <person name="Zhang S."/>
            <person name="Luo M."/>
            <person name="Wang G."/>
        </authorList>
    </citation>
    <scope>NUCLEOTIDE SEQUENCE [LARGE SCALE GENOMIC DNA]</scope>
    <source>
        <strain evidence="9 10">ZS79</strain>
    </source>
</reference>
<dbReference type="InterPro" id="IPR027463">
    <property type="entry name" value="AcrB_DN_DC_subdom"/>
</dbReference>
<evidence type="ECO:0000256" key="7">
    <source>
        <dbReference type="ARBA" id="ARBA00023136"/>
    </source>
</evidence>
<dbReference type="InterPro" id="IPR001036">
    <property type="entry name" value="Acrflvin-R"/>
</dbReference>
<dbReference type="Pfam" id="PF00873">
    <property type="entry name" value="ACR_tran"/>
    <property type="match status" value="1"/>
</dbReference>
<dbReference type="EMBL" id="AVPT01000003">
    <property type="protein sequence ID" value="KGM57324.1"/>
    <property type="molecule type" value="Genomic_DNA"/>
</dbReference>
<evidence type="ECO:0000256" key="2">
    <source>
        <dbReference type="ARBA" id="ARBA00022448"/>
    </source>
</evidence>
<dbReference type="SUPFAM" id="SSF82693">
    <property type="entry name" value="Multidrug efflux transporter AcrB pore domain, PN1, PN2, PC1 and PC2 subdomains"/>
    <property type="match status" value="3"/>
</dbReference>
<dbReference type="Gene3D" id="3.30.70.1440">
    <property type="entry name" value="Multidrug efflux transporter AcrB pore domain"/>
    <property type="match status" value="1"/>
</dbReference>
<dbReference type="PANTHER" id="PTHR32063:SF14">
    <property type="entry name" value="BLL4319 PROTEIN"/>
    <property type="match status" value="1"/>
</dbReference>
<feature type="transmembrane region" description="Helical" evidence="8">
    <location>
        <begin position="857"/>
        <end position="877"/>
    </location>
</feature>
<dbReference type="STRING" id="913325.N799_07710"/>
<keyword evidence="7 8" id="KW-0472">Membrane</keyword>
<feature type="transmembrane region" description="Helical" evidence="8">
    <location>
        <begin position="910"/>
        <end position="935"/>
    </location>
</feature>
<feature type="transmembrane region" description="Helical" evidence="8">
    <location>
        <begin position="386"/>
        <end position="410"/>
    </location>
</feature>
<keyword evidence="6 8" id="KW-1133">Transmembrane helix</keyword>
<dbReference type="FunFam" id="1.20.1640.10:FF:000001">
    <property type="entry name" value="Efflux pump membrane transporter"/>
    <property type="match status" value="1"/>
</dbReference>
<protein>
    <submittedName>
        <fullName evidence="9">Multidrug transporter AcrB</fullName>
    </submittedName>
</protein>
<dbReference type="Proteomes" id="UP000029989">
    <property type="component" value="Unassembled WGS sequence"/>
</dbReference>
<feature type="transmembrane region" description="Helical" evidence="8">
    <location>
        <begin position="884"/>
        <end position="904"/>
    </location>
</feature>
<evidence type="ECO:0000313" key="9">
    <source>
        <dbReference type="EMBL" id="KGM57324.1"/>
    </source>
</evidence>
<keyword evidence="4" id="KW-0997">Cell inner membrane</keyword>
<dbReference type="GO" id="GO:0042910">
    <property type="term" value="F:xenobiotic transmembrane transporter activity"/>
    <property type="evidence" value="ECO:0007669"/>
    <property type="project" value="TreeGrafter"/>
</dbReference>
<evidence type="ECO:0000256" key="3">
    <source>
        <dbReference type="ARBA" id="ARBA00022475"/>
    </source>
</evidence>
<comment type="caution">
    <text evidence="9">The sequence shown here is derived from an EMBL/GenBank/DDBJ whole genome shotgun (WGS) entry which is preliminary data.</text>
</comment>
<dbReference type="SUPFAM" id="SSF82866">
    <property type="entry name" value="Multidrug efflux transporter AcrB transmembrane domain"/>
    <property type="match status" value="2"/>
</dbReference>
<evidence type="ECO:0000256" key="5">
    <source>
        <dbReference type="ARBA" id="ARBA00022692"/>
    </source>
</evidence>
<keyword evidence="3" id="KW-1003">Cell membrane</keyword>
<keyword evidence="2" id="KW-0813">Transport</keyword>
<sequence length="1041" mass="112297">MSISELSIRRPVFATVVSLLLMVLGVMAFSRLTLRELPAIDPPIVSVDVNYPGASAAVVETRVTQVLESALSGIEGIETIQSRSVNGRAAVTLEFTLERDIEAAANDVRDAISGVADRLPDEADAPEVEKADSDSDTVVWLNMSSTTMDTLQLSDYAERYIVDRLSSLDGVAQVRLGGRQRYAMRIWLDSAAMAARGITPADVEAALRTENVELPAGRIESADRDFTLRVARQYQEPAQFAQIPVKEGADGYVVRVGDIARVELASAERRAYYKSNGETNVGLGIVKTSTANALDVVKAARAQAEEIQKTLPEGTDIFVAYDDTVFIDASIKRVYWTLGEAMALVLLVIWAFLGSFRAALIPAVTVPVCLVAAFIPLYLFGYSINLLTLLALVLAIGLVVDDAIVVLENIQRRADLGEPKLVAASRGTKQVAFAVIATTTVLVAVFLPVGFMEGNTGRLFRELSVALAGAVALSAFVALTLTPMMSSKLVRPHNEEKSNRLNLWINRRLNDLSSGYQGWLRRNVGKRWLLALVMLGAVALSYGLIRFVPSELAPAEDRGNFFVSVTGPEGAGFDYTVGQMQQVEKIFAQNTGGDSAIRRYNTRVPGGWGASEEMHTGNVIVFLQDWDERERSTAEVAEELRRELSVLPGVRAQPRVGGGLVGGRGQPIQIVLGGPEYSEIAGWRDTMMQRMEENPGFFSVDSDYKETRPQMRVQIDRQRAADLGVSVASIGQALETMMGSRRVTTFVQDGEEYDVIVQADRADRADPADLAAIQVRARSGELVPLSNLVTLSELAEAGSLNRFNRLRAITITAGLTPGYSMGEALEFLEATAREELPEYAQIDWKGESREFQKAGGAVLLTFTLALLVVFLVLAAQFESFIHPFVIMLTVPLAVFGALVGLAATGGTLNLFSQIGIVMLVGLAAKNGILIVEFANQLRDEGRDIAQAIVESAGVRLRPILMTSVATAFGALPLVLAGGPGSASRATIGVVVISGVAFSTLLSLFVVPAFYVLLARFTRSPHAVGNELDRLEADTPEAGGHA</sequence>
<feature type="transmembrane region" description="Helical" evidence="8">
    <location>
        <begin position="987"/>
        <end position="1013"/>
    </location>
</feature>
<feature type="transmembrane region" description="Helical" evidence="8">
    <location>
        <begin position="12"/>
        <end position="34"/>
    </location>
</feature>
<feature type="transmembrane region" description="Helical" evidence="8">
    <location>
        <begin position="431"/>
        <end position="451"/>
    </location>
</feature>
<dbReference type="OrthoDB" id="9757904at2"/>
<keyword evidence="5 8" id="KW-0812">Transmembrane</keyword>
<organism evidence="9 10">
    <name type="scientific">Lysobacter arseniciresistens ZS79</name>
    <dbReference type="NCBI Taxonomy" id="913325"/>
    <lineage>
        <taxon>Bacteria</taxon>
        <taxon>Pseudomonadati</taxon>
        <taxon>Pseudomonadota</taxon>
        <taxon>Gammaproteobacteria</taxon>
        <taxon>Lysobacterales</taxon>
        <taxon>Lysobacteraceae</taxon>
        <taxon>Novilysobacter</taxon>
    </lineage>
</organism>
<name>A0A0A0F3D9_9GAMM</name>
<evidence type="ECO:0000313" key="10">
    <source>
        <dbReference type="Proteomes" id="UP000029989"/>
    </source>
</evidence>
<dbReference type="GO" id="GO:0005886">
    <property type="term" value="C:plasma membrane"/>
    <property type="evidence" value="ECO:0007669"/>
    <property type="project" value="UniProtKB-SubCell"/>
</dbReference>
<proteinExistence type="predicted"/>
<evidence type="ECO:0000256" key="8">
    <source>
        <dbReference type="SAM" id="Phobius"/>
    </source>
</evidence>
<dbReference type="PANTHER" id="PTHR32063">
    <property type="match status" value="1"/>
</dbReference>
<gene>
    <name evidence="9" type="ORF">N799_07710</name>
</gene>